<reference evidence="4" key="2">
    <citation type="submission" date="2014-07" db="EMBL/GenBank/DDBJ databases">
        <authorList>
            <person name="Hull J."/>
        </authorList>
    </citation>
    <scope>NUCLEOTIDE SEQUENCE</scope>
</reference>
<dbReference type="InterPro" id="IPR050951">
    <property type="entry name" value="Retrovirus_Pol_polyprotein"/>
</dbReference>
<sequence length="509" mass="58264">RIDSASLQQPEDDSQDDVSLLQFVQENCPFRLNWKLIKSESRRDPIVSKVLMRVERGINDQTVIDETLKPFLNRQHELTVEHGCLMWGYRIIIPLKFRPQILRELHSTHLGATKMKAYARNYFWWPNLDSEIEEVAKRCEICCELRGSPPKSVLNPWRHPHVPWTRLHMDFLGPINSRLMVFVVCDSTSKWIEASIVRSANAEVAIEKLSDIFARFGLPRSISSDGARCFTGHEMKSFLDNYSIRHLVGAPFHPQTNGAGESAVKVIKTFLKKTLSEHTNQPLQLALNKFLFQYRNTEHAAIGETPANMLLKRRARTVFDLLLPSTEDLASARQADWISRGGRRSQTFQPTDEVWARDYRSNHPRWSKGVICKVLGAQTYKVKTEDDALWTRHLDQLWARGTQPREVAPKSSFTSITPSPAPQRPTNSSPEGPEPYPFEEFFPDAYQSPNSRASLPFKGFDSPPQPIPSWYKLQGPLPGQGTPKSDPQSRNPQRVLRPVVKQPERFVPK</sequence>
<dbReference type="Pfam" id="PF17921">
    <property type="entry name" value="Integrase_H2C2"/>
    <property type="match status" value="1"/>
</dbReference>
<dbReference type="InterPro" id="IPR001584">
    <property type="entry name" value="Integrase_cat-core"/>
</dbReference>
<dbReference type="EC" id="2.7.7.49" evidence="1"/>
<evidence type="ECO:0000256" key="2">
    <source>
        <dbReference type="SAM" id="MobiDB-lite"/>
    </source>
</evidence>
<feature type="compositionally biased region" description="Polar residues" evidence="2">
    <location>
        <begin position="482"/>
        <end position="492"/>
    </location>
</feature>
<dbReference type="PROSITE" id="PS50994">
    <property type="entry name" value="INTEGRASE"/>
    <property type="match status" value="1"/>
</dbReference>
<dbReference type="PANTHER" id="PTHR37984:SF5">
    <property type="entry name" value="PROTEIN NYNRIN-LIKE"/>
    <property type="match status" value="1"/>
</dbReference>
<protein>
    <recommendedName>
        <fullName evidence="1">RNA-directed DNA polymerase</fullName>
        <ecNumber evidence="1">2.7.7.49</ecNumber>
    </recommendedName>
</protein>
<feature type="non-terminal residue" evidence="4">
    <location>
        <position position="1"/>
    </location>
</feature>
<dbReference type="InterPro" id="IPR041588">
    <property type="entry name" value="Integrase_H2C2"/>
</dbReference>
<dbReference type="AlphaFoldDB" id="A0A0A9VQX6"/>
<evidence type="ECO:0000313" key="4">
    <source>
        <dbReference type="EMBL" id="JAF98841.1"/>
    </source>
</evidence>
<dbReference type="EMBL" id="GBHO01044762">
    <property type="protein sequence ID" value="JAF98841.1"/>
    <property type="molecule type" value="Transcribed_RNA"/>
</dbReference>
<name>A0A0A9VQX6_LYGHE</name>
<dbReference type="GO" id="GO:0003964">
    <property type="term" value="F:RNA-directed DNA polymerase activity"/>
    <property type="evidence" value="ECO:0007669"/>
    <property type="project" value="UniProtKB-EC"/>
</dbReference>
<dbReference type="PANTHER" id="PTHR37984">
    <property type="entry name" value="PROTEIN CBG26694"/>
    <property type="match status" value="1"/>
</dbReference>
<dbReference type="Pfam" id="PF00665">
    <property type="entry name" value="rve"/>
    <property type="match status" value="1"/>
</dbReference>
<proteinExistence type="predicted"/>
<dbReference type="FunFam" id="1.10.340.70:FF:000003">
    <property type="entry name" value="Protein CBG25708"/>
    <property type="match status" value="1"/>
</dbReference>
<dbReference type="InterPro" id="IPR036397">
    <property type="entry name" value="RNaseH_sf"/>
</dbReference>
<evidence type="ECO:0000256" key="1">
    <source>
        <dbReference type="ARBA" id="ARBA00012493"/>
    </source>
</evidence>
<dbReference type="GO" id="GO:0015074">
    <property type="term" value="P:DNA integration"/>
    <property type="evidence" value="ECO:0007669"/>
    <property type="project" value="InterPro"/>
</dbReference>
<reference evidence="4" key="1">
    <citation type="journal article" date="2014" name="PLoS ONE">
        <title>Transcriptome-Based Identification of ABC Transporters in the Western Tarnished Plant Bug Lygus hesperus.</title>
        <authorList>
            <person name="Hull J.J."/>
            <person name="Chaney K."/>
            <person name="Geib S.M."/>
            <person name="Fabrick J.A."/>
            <person name="Brent C.S."/>
            <person name="Walsh D."/>
            <person name="Lavine L.C."/>
        </authorList>
    </citation>
    <scope>NUCLEOTIDE SEQUENCE</scope>
</reference>
<feature type="region of interest" description="Disordered" evidence="2">
    <location>
        <begin position="401"/>
        <end position="509"/>
    </location>
</feature>
<accession>A0A0A9VQX6</accession>
<feature type="compositionally biased region" description="Polar residues" evidence="2">
    <location>
        <begin position="411"/>
        <end position="429"/>
    </location>
</feature>
<organism evidence="4">
    <name type="scientific">Lygus hesperus</name>
    <name type="common">Western plant bug</name>
    <dbReference type="NCBI Taxonomy" id="30085"/>
    <lineage>
        <taxon>Eukaryota</taxon>
        <taxon>Metazoa</taxon>
        <taxon>Ecdysozoa</taxon>
        <taxon>Arthropoda</taxon>
        <taxon>Hexapoda</taxon>
        <taxon>Insecta</taxon>
        <taxon>Pterygota</taxon>
        <taxon>Neoptera</taxon>
        <taxon>Paraneoptera</taxon>
        <taxon>Hemiptera</taxon>
        <taxon>Heteroptera</taxon>
        <taxon>Panheteroptera</taxon>
        <taxon>Cimicomorpha</taxon>
        <taxon>Miridae</taxon>
        <taxon>Mirini</taxon>
        <taxon>Lygus</taxon>
    </lineage>
</organism>
<dbReference type="Gene3D" id="3.30.420.10">
    <property type="entry name" value="Ribonuclease H-like superfamily/Ribonuclease H"/>
    <property type="match status" value="1"/>
</dbReference>
<dbReference type="InterPro" id="IPR012337">
    <property type="entry name" value="RNaseH-like_sf"/>
</dbReference>
<gene>
    <name evidence="4" type="ORF">CM83_12329</name>
</gene>
<evidence type="ECO:0000259" key="3">
    <source>
        <dbReference type="PROSITE" id="PS50994"/>
    </source>
</evidence>
<dbReference type="GO" id="GO:0003676">
    <property type="term" value="F:nucleic acid binding"/>
    <property type="evidence" value="ECO:0007669"/>
    <property type="project" value="InterPro"/>
</dbReference>
<dbReference type="Gene3D" id="1.10.340.70">
    <property type="match status" value="1"/>
</dbReference>
<feature type="domain" description="Integrase catalytic" evidence="3">
    <location>
        <begin position="159"/>
        <end position="314"/>
    </location>
</feature>
<dbReference type="SUPFAM" id="SSF53098">
    <property type="entry name" value="Ribonuclease H-like"/>
    <property type="match status" value="1"/>
</dbReference>